<evidence type="ECO:0000256" key="3">
    <source>
        <dbReference type="ARBA" id="ARBA00022448"/>
    </source>
</evidence>
<dbReference type="GO" id="GO:0005886">
    <property type="term" value="C:plasma membrane"/>
    <property type="evidence" value="ECO:0007669"/>
    <property type="project" value="UniProtKB-SubCell"/>
</dbReference>
<sequence length="616" mass="64303">MVREDHVLDNLAVLSLLALAPILIVGVLLAGFRWPAKYAMPVGYVVAVLVALFVWQMDFTGILAASLEGLITAATLLYIVFGALLLLSTLTIGGAMATIRAGFDNISADRRVQAIIIGWLFGSFIEGASGFGTPAAVVAPLLLAMGFPAMAAVMVGLIIQSTPVSFGAVGTPIIVGVGNGLGGDPAVAERISVLGLTMPEFVASIGFQVAAIHATVGLLIPLILVCMLTGFFGPERRFRDGLAIWPFALYSSLAMTVPYVLVARFLGPEFPSLFGGLIGLTLVMFTSSRGFLMPKETFDFGPRSSWSDRWMGTIEPSKATDVSTHMSIVRAWAPYVLMATLLVATRVIPSLKTYLTGIAIPFENILGTGITTSVQPFYSPAFLLILASVFAYLLHRMNGAQIAQTVKISGRQLAGTAVALLFAVPLVRVLIQSGPDLNASGLSSMPVTLAEGAAALTGSSWPAIAPWIGALGAFVAGSNTVSNLTFAQFQFSTGNAIGVPPEQVVAAQAVGGAGGNPVAIHNIVAAAATVGLLGREGDLLRKTVLVTIYYSFTAGAVAFVFIHGIGLNLGTVMLVALVTGLAFLARWMIRQKPAFPGAVPAEEKDVAVLAEEKDPA</sequence>
<protein>
    <recommendedName>
        <fullName evidence="8">L-lactate permease</fullName>
    </recommendedName>
</protein>
<comment type="subcellular location">
    <subcellularLocation>
        <location evidence="1 8">Cell membrane</location>
        <topology evidence="1 8">Multi-pass membrane protein</topology>
    </subcellularLocation>
</comment>
<dbReference type="Proteomes" id="UP000199258">
    <property type="component" value="Unassembled WGS sequence"/>
</dbReference>
<dbReference type="PANTHER" id="PTHR30003">
    <property type="entry name" value="L-LACTATE PERMEASE"/>
    <property type="match status" value="1"/>
</dbReference>
<evidence type="ECO:0000256" key="4">
    <source>
        <dbReference type="ARBA" id="ARBA00022475"/>
    </source>
</evidence>
<feature type="transmembrane region" description="Helical" evidence="8">
    <location>
        <begin position="453"/>
        <end position="476"/>
    </location>
</feature>
<feature type="transmembrane region" description="Helical" evidence="8">
    <location>
        <begin position="242"/>
        <end position="261"/>
    </location>
</feature>
<comment type="caution">
    <text evidence="8">Lacks conserved residue(s) required for the propagation of feature annotation.</text>
</comment>
<feature type="transmembrane region" description="Helical" evidence="8">
    <location>
        <begin position="328"/>
        <end position="348"/>
    </location>
</feature>
<feature type="transmembrane region" description="Helical" evidence="8">
    <location>
        <begin position="414"/>
        <end position="433"/>
    </location>
</feature>
<dbReference type="GO" id="GO:0015129">
    <property type="term" value="F:lactate transmembrane transporter activity"/>
    <property type="evidence" value="ECO:0007669"/>
    <property type="project" value="UniProtKB-UniRule"/>
</dbReference>
<evidence type="ECO:0000313" key="10">
    <source>
        <dbReference type="Proteomes" id="UP000199258"/>
    </source>
</evidence>
<feature type="transmembrane region" description="Helical" evidence="8">
    <location>
        <begin position="38"/>
        <end position="56"/>
    </location>
</feature>
<evidence type="ECO:0000256" key="8">
    <source>
        <dbReference type="RuleBase" id="RU365092"/>
    </source>
</evidence>
<keyword evidence="6 8" id="KW-1133">Transmembrane helix</keyword>
<evidence type="ECO:0000256" key="1">
    <source>
        <dbReference type="ARBA" id="ARBA00004651"/>
    </source>
</evidence>
<dbReference type="NCBIfam" id="TIGR00795">
    <property type="entry name" value="lctP"/>
    <property type="match status" value="1"/>
</dbReference>
<feature type="transmembrane region" description="Helical" evidence="8">
    <location>
        <begin position="111"/>
        <end position="131"/>
    </location>
</feature>
<name>A0A1G8D0W0_9MICC</name>
<dbReference type="PANTHER" id="PTHR30003:SF0">
    <property type="entry name" value="GLYCOLATE PERMEASE GLCA-RELATED"/>
    <property type="match status" value="1"/>
</dbReference>
<dbReference type="EMBL" id="FNDT01000001">
    <property type="protein sequence ID" value="SDH51487.1"/>
    <property type="molecule type" value="Genomic_DNA"/>
</dbReference>
<feature type="transmembrane region" description="Helical" evidence="8">
    <location>
        <begin position="201"/>
        <end position="230"/>
    </location>
</feature>
<dbReference type="GO" id="GO:0015295">
    <property type="term" value="F:solute:proton symporter activity"/>
    <property type="evidence" value="ECO:0007669"/>
    <property type="project" value="TreeGrafter"/>
</dbReference>
<gene>
    <name evidence="9" type="ORF">SAMN04488693_101445</name>
</gene>
<evidence type="ECO:0000313" key="9">
    <source>
        <dbReference type="EMBL" id="SDH51487.1"/>
    </source>
</evidence>
<dbReference type="InterPro" id="IPR003804">
    <property type="entry name" value="Lactate_perm"/>
</dbReference>
<feature type="transmembrane region" description="Helical" evidence="8">
    <location>
        <begin position="12"/>
        <end position="31"/>
    </location>
</feature>
<feature type="transmembrane region" description="Helical" evidence="8">
    <location>
        <begin position="544"/>
        <end position="565"/>
    </location>
</feature>
<evidence type="ECO:0000256" key="2">
    <source>
        <dbReference type="ARBA" id="ARBA00010100"/>
    </source>
</evidence>
<dbReference type="STRING" id="335973.SAMN04488693_101445"/>
<feature type="transmembrane region" description="Helical" evidence="8">
    <location>
        <begin position="76"/>
        <end position="99"/>
    </location>
</feature>
<reference evidence="9 10" key="1">
    <citation type="submission" date="2016-10" db="EMBL/GenBank/DDBJ databases">
        <authorList>
            <person name="de Groot N.N."/>
        </authorList>
    </citation>
    <scope>NUCLEOTIDE SEQUENCE [LARGE SCALE GENOMIC DNA]</scope>
    <source>
        <strain evidence="9 10">NP_1H</strain>
    </source>
</reference>
<keyword evidence="3 8" id="KW-0813">Transport</keyword>
<organism evidence="9 10">
    <name type="scientific">Arthrobacter subterraneus</name>
    <dbReference type="NCBI Taxonomy" id="335973"/>
    <lineage>
        <taxon>Bacteria</taxon>
        <taxon>Bacillati</taxon>
        <taxon>Actinomycetota</taxon>
        <taxon>Actinomycetes</taxon>
        <taxon>Micrococcales</taxon>
        <taxon>Micrococcaceae</taxon>
        <taxon>Arthrobacter</taxon>
    </lineage>
</organism>
<keyword evidence="5 8" id="KW-0812">Transmembrane</keyword>
<keyword evidence="10" id="KW-1185">Reference proteome</keyword>
<dbReference type="AlphaFoldDB" id="A0A1G8D0W0"/>
<dbReference type="RefSeq" id="WP_090584318.1">
    <property type="nucleotide sequence ID" value="NZ_JBIVSK010000008.1"/>
</dbReference>
<comment type="function">
    <text evidence="8">Uptake of L-lactate across the membrane. Can also transport D-lactate and glycolate.</text>
</comment>
<evidence type="ECO:0000256" key="7">
    <source>
        <dbReference type="ARBA" id="ARBA00023136"/>
    </source>
</evidence>
<keyword evidence="4 8" id="KW-1003">Cell membrane</keyword>
<dbReference type="OrthoDB" id="9761056at2"/>
<feature type="transmembrane region" description="Helical" evidence="8">
    <location>
        <begin position="137"/>
        <end position="157"/>
    </location>
</feature>
<evidence type="ECO:0000256" key="5">
    <source>
        <dbReference type="ARBA" id="ARBA00022692"/>
    </source>
</evidence>
<feature type="transmembrane region" description="Helical" evidence="8">
    <location>
        <begin position="273"/>
        <end position="292"/>
    </location>
</feature>
<feature type="transmembrane region" description="Helical" evidence="8">
    <location>
        <begin position="571"/>
        <end position="589"/>
    </location>
</feature>
<evidence type="ECO:0000256" key="6">
    <source>
        <dbReference type="ARBA" id="ARBA00022989"/>
    </source>
</evidence>
<accession>A0A1G8D0W0</accession>
<comment type="similarity">
    <text evidence="2 8">Belongs to the lactate permease family.</text>
</comment>
<proteinExistence type="inferred from homology"/>
<dbReference type="Pfam" id="PF02652">
    <property type="entry name" value="Lactate_perm"/>
    <property type="match status" value="1"/>
</dbReference>
<feature type="transmembrane region" description="Helical" evidence="8">
    <location>
        <begin position="377"/>
        <end position="394"/>
    </location>
</feature>
<feature type="transmembrane region" description="Helical" evidence="8">
    <location>
        <begin position="164"/>
        <end position="181"/>
    </location>
</feature>
<keyword evidence="7 8" id="KW-0472">Membrane</keyword>